<proteinExistence type="inferred from homology"/>
<dbReference type="STRING" id="1453497.AT15_01465"/>
<dbReference type="PANTHER" id="PTHR13767">
    <property type="entry name" value="TRNA-PSEUDOURIDINE SYNTHASE"/>
    <property type="match status" value="1"/>
</dbReference>
<evidence type="ECO:0000313" key="8">
    <source>
        <dbReference type="Proteomes" id="UP000077339"/>
    </source>
</evidence>
<dbReference type="GO" id="GO:0003723">
    <property type="term" value="F:RNA binding"/>
    <property type="evidence" value="ECO:0007669"/>
    <property type="project" value="InterPro"/>
</dbReference>
<dbReference type="OrthoDB" id="9802309at2"/>
<keyword evidence="8" id="KW-1185">Reference proteome</keyword>
<dbReference type="PROSITE" id="PS50890">
    <property type="entry name" value="PUA"/>
    <property type="match status" value="1"/>
</dbReference>
<evidence type="ECO:0000256" key="1">
    <source>
        <dbReference type="ARBA" id="ARBA00000385"/>
    </source>
</evidence>
<feature type="active site" description="Nucleophile" evidence="5">
    <location>
        <position position="39"/>
    </location>
</feature>
<accession>A0A176K0F9</accession>
<dbReference type="InterPro" id="IPR015947">
    <property type="entry name" value="PUA-like_sf"/>
</dbReference>
<dbReference type="InterPro" id="IPR002478">
    <property type="entry name" value="PUA"/>
</dbReference>
<evidence type="ECO:0000256" key="5">
    <source>
        <dbReference type="HAMAP-Rule" id="MF_01080"/>
    </source>
</evidence>
<dbReference type="CDD" id="cd21905">
    <property type="entry name" value="PUA_TruB_thermotogae"/>
    <property type="match status" value="1"/>
</dbReference>
<sequence length="310" mass="34604">MASGFLFIDKPDGITSHDVVNIARKRLGIKKIGHSGTLDPFASGLLILGVEKATRLLEYIKDFEKTYNVRMKLGVVTDTFDITGKVAEEHSTWKDLTEIEIVDTLKSFEGEYLQVPPAYSAKRYKGKRLYQLAREGKIINLPPKKVKIFSISNIEVNHDNGEVAFKAKVSSGTYIRSLVMDVGYQLGCGATTTYLRREKIGNFSVHEAIAPEEISSFSIVEPERVLSGFLPSIIVTEAQGKAVLNGQQIWLNGLAGIDGKFKKDDLVRVIDEEGIFLAIARAERDSSFIRKLFEKMENQRIAKLIKVFGD</sequence>
<comment type="caution">
    <text evidence="7">The sequence shown here is derived from an EMBL/GenBank/DDBJ whole genome shotgun (WGS) entry which is preliminary data.</text>
</comment>
<dbReference type="SMART" id="SM00359">
    <property type="entry name" value="PUA"/>
    <property type="match status" value="1"/>
</dbReference>
<dbReference type="GO" id="GO:0160148">
    <property type="term" value="F:tRNA pseudouridine(55) synthase activity"/>
    <property type="evidence" value="ECO:0007669"/>
    <property type="project" value="UniProtKB-EC"/>
</dbReference>
<organism evidence="7 8">
    <name type="scientific">Kosmotoga arenicorallina S304</name>
    <dbReference type="NCBI Taxonomy" id="1453497"/>
    <lineage>
        <taxon>Bacteria</taxon>
        <taxon>Thermotogati</taxon>
        <taxon>Thermotogota</taxon>
        <taxon>Thermotogae</taxon>
        <taxon>Kosmotogales</taxon>
        <taxon>Kosmotogaceae</taxon>
        <taxon>Kosmotoga</taxon>
    </lineage>
</organism>
<dbReference type="EMBL" id="JFHK01000017">
    <property type="protein sequence ID" value="OAA29734.1"/>
    <property type="molecule type" value="Genomic_DNA"/>
</dbReference>
<dbReference type="InterPro" id="IPR014780">
    <property type="entry name" value="tRNA_psdUridine_synth_TruB"/>
</dbReference>
<dbReference type="Proteomes" id="UP000077339">
    <property type="component" value="Unassembled WGS sequence"/>
</dbReference>
<dbReference type="Pfam" id="PF01472">
    <property type="entry name" value="PUA"/>
    <property type="match status" value="1"/>
</dbReference>
<dbReference type="SUPFAM" id="SSF55120">
    <property type="entry name" value="Pseudouridine synthase"/>
    <property type="match status" value="1"/>
</dbReference>
<name>A0A176K0F9_9BACT</name>
<evidence type="ECO:0000259" key="6">
    <source>
        <dbReference type="SMART" id="SM00359"/>
    </source>
</evidence>
<evidence type="ECO:0000313" key="7">
    <source>
        <dbReference type="EMBL" id="OAA29734.1"/>
    </source>
</evidence>
<evidence type="ECO:0000256" key="2">
    <source>
        <dbReference type="ARBA" id="ARBA00005642"/>
    </source>
</evidence>
<dbReference type="NCBIfam" id="TIGR00431">
    <property type="entry name" value="TruB"/>
    <property type="match status" value="1"/>
</dbReference>
<protein>
    <recommendedName>
        <fullName evidence="5">tRNA pseudouridine synthase B</fullName>
        <ecNumber evidence="5">5.4.99.25</ecNumber>
    </recommendedName>
    <alternativeName>
        <fullName evidence="5">tRNA pseudouridine(55) synthase</fullName>
        <shortName evidence="5">Psi55 synthase</shortName>
    </alternativeName>
    <alternativeName>
        <fullName evidence="5">tRNA pseudouridylate synthase</fullName>
    </alternativeName>
    <alternativeName>
        <fullName evidence="5">tRNA-uridine isomerase</fullName>
    </alternativeName>
</protein>
<comment type="similarity">
    <text evidence="2 5">Belongs to the pseudouridine synthase TruB family. Type 1 subfamily.</text>
</comment>
<evidence type="ECO:0000256" key="3">
    <source>
        <dbReference type="ARBA" id="ARBA00022694"/>
    </source>
</evidence>
<dbReference type="RefSeq" id="WP_068347974.1">
    <property type="nucleotide sequence ID" value="NZ_JFHK01000017.1"/>
</dbReference>
<dbReference type="InterPro" id="IPR002501">
    <property type="entry name" value="PsdUridine_synth_N"/>
</dbReference>
<keyword evidence="4 5" id="KW-0413">Isomerase</keyword>
<dbReference type="EC" id="5.4.99.25" evidence="5"/>
<comment type="catalytic activity">
    <reaction evidence="1 5">
        <text>uridine(55) in tRNA = pseudouridine(55) in tRNA</text>
        <dbReference type="Rhea" id="RHEA:42532"/>
        <dbReference type="Rhea" id="RHEA-COMP:10101"/>
        <dbReference type="Rhea" id="RHEA-COMP:10102"/>
        <dbReference type="ChEBI" id="CHEBI:65314"/>
        <dbReference type="ChEBI" id="CHEBI:65315"/>
        <dbReference type="EC" id="5.4.99.25"/>
    </reaction>
</comment>
<feature type="domain" description="PUA" evidence="6">
    <location>
        <begin position="231"/>
        <end position="309"/>
    </location>
</feature>
<dbReference type="AlphaFoldDB" id="A0A176K0F9"/>
<dbReference type="GO" id="GO:1990481">
    <property type="term" value="P:mRNA pseudouridine synthesis"/>
    <property type="evidence" value="ECO:0007669"/>
    <property type="project" value="TreeGrafter"/>
</dbReference>
<gene>
    <name evidence="5" type="primary">truB</name>
    <name evidence="7" type="ORF">AT15_01465</name>
</gene>
<reference evidence="7 8" key="1">
    <citation type="submission" date="2014-02" db="EMBL/GenBank/DDBJ databases">
        <title>Kosmotoga genome sequencing.</title>
        <authorList>
            <person name="Pollo S.M."/>
            <person name="Charchuk R."/>
            <person name="Nesbo C.L."/>
        </authorList>
    </citation>
    <scope>NUCLEOTIDE SEQUENCE [LARGE SCALE GENOMIC DNA]</scope>
    <source>
        <strain evidence="7 8">S304</strain>
    </source>
</reference>
<dbReference type="PANTHER" id="PTHR13767:SF2">
    <property type="entry name" value="PSEUDOURIDYLATE SYNTHASE TRUB1"/>
    <property type="match status" value="1"/>
</dbReference>
<dbReference type="Gene3D" id="3.30.2350.10">
    <property type="entry name" value="Pseudouridine synthase"/>
    <property type="match status" value="1"/>
</dbReference>
<dbReference type="Gene3D" id="2.30.130.10">
    <property type="entry name" value="PUA domain"/>
    <property type="match status" value="1"/>
</dbReference>
<evidence type="ECO:0000256" key="4">
    <source>
        <dbReference type="ARBA" id="ARBA00023235"/>
    </source>
</evidence>
<dbReference type="InterPro" id="IPR036974">
    <property type="entry name" value="PUA_sf"/>
</dbReference>
<dbReference type="GO" id="GO:0031119">
    <property type="term" value="P:tRNA pseudouridine synthesis"/>
    <property type="evidence" value="ECO:0007669"/>
    <property type="project" value="UniProtKB-UniRule"/>
</dbReference>
<dbReference type="CDD" id="cd02573">
    <property type="entry name" value="PseudoU_synth_EcTruB"/>
    <property type="match status" value="1"/>
</dbReference>
<keyword evidence="3 5" id="KW-0819">tRNA processing</keyword>
<comment type="function">
    <text evidence="5">Responsible for synthesis of pseudouridine from uracil-55 in the psi GC loop of transfer RNAs.</text>
</comment>
<dbReference type="HAMAP" id="MF_01080">
    <property type="entry name" value="TruB_bact"/>
    <property type="match status" value="1"/>
</dbReference>
<dbReference type="Pfam" id="PF01509">
    <property type="entry name" value="TruB_N"/>
    <property type="match status" value="1"/>
</dbReference>
<dbReference type="InterPro" id="IPR020103">
    <property type="entry name" value="PsdUridine_synth_cat_dom_sf"/>
</dbReference>
<dbReference type="SUPFAM" id="SSF88697">
    <property type="entry name" value="PUA domain-like"/>
    <property type="match status" value="1"/>
</dbReference>
<dbReference type="PATRIC" id="fig|1453497.3.peg.301"/>